<evidence type="ECO:0000256" key="1">
    <source>
        <dbReference type="SAM" id="MobiDB-lite"/>
    </source>
</evidence>
<organism evidence="2 3">
    <name type="scientific">Zooshikella ganghwensis</name>
    <dbReference type="NCBI Taxonomy" id="202772"/>
    <lineage>
        <taxon>Bacteria</taxon>
        <taxon>Pseudomonadati</taxon>
        <taxon>Pseudomonadota</taxon>
        <taxon>Gammaproteobacteria</taxon>
        <taxon>Oceanospirillales</taxon>
        <taxon>Zooshikellaceae</taxon>
        <taxon>Zooshikella</taxon>
    </lineage>
</organism>
<dbReference type="Proteomes" id="UP000257039">
    <property type="component" value="Unassembled WGS sequence"/>
</dbReference>
<gene>
    <name evidence="2" type="ORF">B9G39_05325</name>
</gene>
<dbReference type="RefSeq" id="WP_094786342.1">
    <property type="nucleotide sequence ID" value="NZ_NDXW01000001.1"/>
</dbReference>
<dbReference type="InterPro" id="IPR005589">
    <property type="entry name" value="ArfA"/>
</dbReference>
<proteinExistence type="predicted"/>
<protein>
    <submittedName>
        <fullName evidence="2">Ribosome alternative rescue factor ArfA</fullName>
    </submittedName>
</protein>
<sequence length="67" mass="7675">MATSTKPKRRALGKQLVMQRQFRSQTEKPKKGKGSYSRKAFKKASKYSCSEAFFMVHLKRAIHVKAA</sequence>
<keyword evidence="3" id="KW-1185">Reference proteome</keyword>
<accession>A0A4P9VI83</accession>
<reference evidence="2 3" key="1">
    <citation type="submission" date="2017-04" db="EMBL/GenBank/DDBJ databases">
        <title>Draft genome sequence of Zooshikella ganghwensis VG4 isolated from Red Sea sediments.</title>
        <authorList>
            <person name="Rehman Z."/>
            <person name="Alam I."/>
            <person name="Kamau A."/>
            <person name="Bajic V."/>
            <person name="Leiknes T."/>
        </authorList>
    </citation>
    <scope>NUCLEOTIDE SEQUENCE [LARGE SCALE GENOMIC DNA]</scope>
    <source>
        <strain evidence="2 3">VG4</strain>
    </source>
</reference>
<name>A0A4P9VI83_9GAMM</name>
<feature type="region of interest" description="Disordered" evidence="1">
    <location>
        <begin position="1"/>
        <end position="45"/>
    </location>
</feature>
<comment type="caution">
    <text evidence="2">The sequence shown here is derived from an EMBL/GenBank/DDBJ whole genome shotgun (WGS) entry which is preliminary data.</text>
</comment>
<evidence type="ECO:0000313" key="3">
    <source>
        <dbReference type="Proteomes" id="UP000257039"/>
    </source>
</evidence>
<feature type="compositionally biased region" description="Basic residues" evidence="1">
    <location>
        <begin position="1"/>
        <end position="12"/>
    </location>
</feature>
<dbReference type="AlphaFoldDB" id="A0A4P9VI83"/>
<dbReference type="EMBL" id="NDXW01000001">
    <property type="protein sequence ID" value="RDH42918.1"/>
    <property type="molecule type" value="Genomic_DNA"/>
</dbReference>
<dbReference type="GO" id="GO:0072344">
    <property type="term" value="P:rescue of stalled ribosome"/>
    <property type="evidence" value="ECO:0007669"/>
    <property type="project" value="InterPro"/>
</dbReference>
<dbReference type="Pfam" id="PF03889">
    <property type="entry name" value="ArfA"/>
    <property type="match status" value="1"/>
</dbReference>
<evidence type="ECO:0000313" key="2">
    <source>
        <dbReference type="EMBL" id="RDH42918.1"/>
    </source>
</evidence>